<name>D7FPS5_ECTSI</name>
<evidence type="ECO:0000256" key="3">
    <source>
        <dbReference type="SAM" id="MobiDB-lite"/>
    </source>
</evidence>
<proteinExistence type="predicted"/>
<evidence type="ECO:0000313" key="5">
    <source>
        <dbReference type="Proteomes" id="UP000002630"/>
    </source>
</evidence>
<dbReference type="EMBL" id="FN648374">
    <property type="protein sequence ID" value="CBJ30532.1"/>
    <property type="molecule type" value="Genomic_DNA"/>
</dbReference>
<feature type="compositionally biased region" description="Basic and acidic residues" evidence="3">
    <location>
        <begin position="586"/>
        <end position="595"/>
    </location>
</feature>
<reference evidence="4 5" key="1">
    <citation type="journal article" date="2010" name="Nature">
        <title>The Ectocarpus genome and the independent evolution of multicellularity in brown algae.</title>
        <authorList>
            <person name="Cock J.M."/>
            <person name="Sterck L."/>
            <person name="Rouze P."/>
            <person name="Scornet D."/>
            <person name="Allen A.E."/>
            <person name="Amoutzias G."/>
            <person name="Anthouard V."/>
            <person name="Artiguenave F."/>
            <person name="Aury J.M."/>
            <person name="Badger J.H."/>
            <person name="Beszteri B."/>
            <person name="Billiau K."/>
            <person name="Bonnet E."/>
            <person name="Bothwell J.H."/>
            <person name="Bowler C."/>
            <person name="Boyen C."/>
            <person name="Brownlee C."/>
            <person name="Carrano C.J."/>
            <person name="Charrier B."/>
            <person name="Cho G.Y."/>
            <person name="Coelho S.M."/>
            <person name="Collen J."/>
            <person name="Corre E."/>
            <person name="Da Silva C."/>
            <person name="Delage L."/>
            <person name="Delaroque N."/>
            <person name="Dittami S.M."/>
            <person name="Doulbeau S."/>
            <person name="Elias M."/>
            <person name="Farnham G."/>
            <person name="Gachon C.M."/>
            <person name="Gschloessl B."/>
            <person name="Heesch S."/>
            <person name="Jabbari K."/>
            <person name="Jubin C."/>
            <person name="Kawai H."/>
            <person name="Kimura K."/>
            <person name="Kloareg B."/>
            <person name="Kupper F.C."/>
            <person name="Lang D."/>
            <person name="Le Bail A."/>
            <person name="Leblanc C."/>
            <person name="Lerouge P."/>
            <person name="Lohr M."/>
            <person name="Lopez P.J."/>
            <person name="Martens C."/>
            <person name="Maumus F."/>
            <person name="Michel G."/>
            <person name="Miranda-Saavedra D."/>
            <person name="Morales J."/>
            <person name="Moreau H."/>
            <person name="Motomura T."/>
            <person name="Nagasato C."/>
            <person name="Napoli C.A."/>
            <person name="Nelson D.R."/>
            <person name="Nyvall-Collen P."/>
            <person name="Peters A.F."/>
            <person name="Pommier C."/>
            <person name="Potin P."/>
            <person name="Poulain J."/>
            <person name="Quesneville H."/>
            <person name="Read B."/>
            <person name="Rensing S.A."/>
            <person name="Ritter A."/>
            <person name="Rousvoal S."/>
            <person name="Samanta M."/>
            <person name="Samson G."/>
            <person name="Schroeder D.C."/>
            <person name="Segurens B."/>
            <person name="Strittmatter M."/>
            <person name="Tonon T."/>
            <person name="Tregear J.W."/>
            <person name="Valentin K."/>
            <person name="von Dassow P."/>
            <person name="Yamagishi T."/>
            <person name="Van de Peer Y."/>
            <person name="Wincker P."/>
        </authorList>
    </citation>
    <scope>NUCLEOTIDE SEQUENCE [LARGE SCALE GENOMIC DNA]</scope>
    <source>
        <strain evidence="5">Ec32 / CCAP1310/4</strain>
    </source>
</reference>
<dbReference type="InParanoid" id="D7FPS5"/>
<dbReference type="AlphaFoldDB" id="D7FPS5"/>
<dbReference type="SUPFAM" id="SSF52058">
    <property type="entry name" value="L domain-like"/>
    <property type="match status" value="1"/>
</dbReference>
<dbReference type="InterPro" id="IPR032675">
    <property type="entry name" value="LRR_dom_sf"/>
</dbReference>
<dbReference type="Gene3D" id="3.80.10.10">
    <property type="entry name" value="Ribonuclease Inhibitor"/>
    <property type="match status" value="2"/>
</dbReference>
<dbReference type="Proteomes" id="UP000002630">
    <property type="component" value="Linkage Group LG13"/>
</dbReference>
<dbReference type="STRING" id="2880.D7FPS5"/>
<dbReference type="PROSITE" id="PS51450">
    <property type="entry name" value="LRR"/>
    <property type="match status" value="1"/>
</dbReference>
<feature type="region of interest" description="Disordered" evidence="3">
    <location>
        <begin position="586"/>
        <end position="615"/>
    </location>
</feature>
<keyword evidence="5" id="KW-1185">Reference proteome</keyword>
<feature type="compositionally biased region" description="Polar residues" evidence="3">
    <location>
        <begin position="66"/>
        <end position="80"/>
    </location>
</feature>
<dbReference type="PANTHER" id="PTHR45973">
    <property type="entry name" value="PROTEIN PHOSPHATASE 1 REGULATORY SUBUNIT SDS22-RELATED"/>
    <property type="match status" value="1"/>
</dbReference>
<evidence type="ECO:0000256" key="1">
    <source>
        <dbReference type="ARBA" id="ARBA00022614"/>
    </source>
</evidence>
<keyword evidence="2" id="KW-0677">Repeat</keyword>
<feature type="compositionally biased region" description="Basic residues" evidence="3">
    <location>
        <begin position="650"/>
        <end position="660"/>
    </location>
</feature>
<accession>D7FPS5</accession>
<keyword evidence="1" id="KW-0433">Leucine-rich repeat</keyword>
<protein>
    <submittedName>
        <fullName evidence="4">Hypothetical leucine rich repeat protein</fullName>
    </submittedName>
</protein>
<dbReference type="PROSITE" id="PS51257">
    <property type="entry name" value="PROKAR_LIPOPROTEIN"/>
    <property type="match status" value="1"/>
</dbReference>
<dbReference type="OrthoDB" id="7451790at2759"/>
<organism evidence="4 5">
    <name type="scientific">Ectocarpus siliculosus</name>
    <name type="common">Brown alga</name>
    <name type="synonym">Conferva siliculosa</name>
    <dbReference type="NCBI Taxonomy" id="2880"/>
    <lineage>
        <taxon>Eukaryota</taxon>
        <taxon>Sar</taxon>
        <taxon>Stramenopiles</taxon>
        <taxon>Ochrophyta</taxon>
        <taxon>PX clade</taxon>
        <taxon>Phaeophyceae</taxon>
        <taxon>Ectocarpales</taxon>
        <taxon>Ectocarpaceae</taxon>
        <taxon>Ectocarpus</taxon>
    </lineage>
</organism>
<feature type="compositionally biased region" description="Polar residues" evidence="3">
    <location>
        <begin position="87"/>
        <end position="96"/>
    </location>
</feature>
<gene>
    <name evidence="4" type="ORF">Esi_0199_0010</name>
</gene>
<dbReference type="InterPro" id="IPR050576">
    <property type="entry name" value="Cilia_flagella_integrity"/>
</dbReference>
<sequence length="675" mass="74545">MSRTRDLSSVCSINSSTSCCSISSGPPLLDDAEDDTGRATSRGGGYISEDDRQSLAYSSAVPEANGDTTTRSGRASQARGSNKRNNGRVNVSSRSQRPLREVVARRAFECVVGTHGELSKVLRITVEIDAAPKQTRDRYDQDEPQQTETETETRSSSSDTSGQHHDRHGRHSRVDSPGLGCRVEPVLHGEDIDIDHQASSGSFWGVDLHWCDLESLAGLPAELGDSPWALSGKGGEKDDEDEDEDEDEDKDESWRCLYLDASLNRLRGIDAIADEASLRDLVYLDLSYNLIRDLDAVQNLRNMQRMLERLSASDWVFTDIPSNIQVFLASNNQIGSVQALGKRPKKGAGLRHVDLSSNSIRSIEAPRSAYAFRRMKSLKLASNHLINFEEDAALELTSLERLDVSDNELVSIDWVGLVETLRFLDCSKNRLSALPTFARALANLPRLAEVIAEGNTVASQPQYRITVLMACEKIRRLDHRPVDGAALKRQLHRATEAKALATLRETANEEYHRCVEGEGIRLERRKSILKAQERQLEDAFQGFRLQKQREMGECIAYAESLKGDGDGKGLVLTPEVARAFRDAVEDRRQRGEGKNKFAAGSGDVTTDERTQDDDRSVKAALRAAVAQEHPEVAAVSAAVATLGLNEGKKSNNRQRKKIARTGKERTGTKRLVAVV</sequence>
<dbReference type="InterPro" id="IPR001611">
    <property type="entry name" value="Leu-rich_rpt"/>
</dbReference>
<feature type="compositionally biased region" description="Low complexity" evidence="3">
    <location>
        <begin position="14"/>
        <end position="24"/>
    </location>
</feature>
<feature type="region of interest" description="Disordered" evidence="3">
    <location>
        <begin position="646"/>
        <end position="675"/>
    </location>
</feature>
<feature type="compositionally biased region" description="Acidic residues" evidence="3">
    <location>
        <begin position="237"/>
        <end position="251"/>
    </location>
</feature>
<feature type="compositionally biased region" description="Low complexity" evidence="3">
    <location>
        <begin position="146"/>
        <end position="161"/>
    </location>
</feature>
<dbReference type="PANTHER" id="PTHR45973:SF35">
    <property type="entry name" value="LEUCINE-RICH REPEAT-CONTAINING PROTEIN 43"/>
    <property type="match status" value="1"/>
</dbReference>
<feature type="region of interest" description="Disordered" evidence="3">
    <location>
        <begin position="225"/>
        <end position="251"/>
    </location>
</feature>
<feature type="compositionally biased region" description="Basic and acidic residues" evidence="3">
    <location>
        <begin position="606"/>
        <end position="615"/>
    </location>
</feature>
<dbReference type="EMBL" id="FN649738">
    <property type="protein sequence ID" value="CBJ30532.1"/>
    <property type="molecule type" value="Genomic_DNA"/>
</dbReference>
<evidence type="ECO:0000313" key="4">
    <source>
        <dbReference type="EMBL" id="CBJ30532.1"/>
    </source>
</evidence>
<feature type="region of interest" description="Disordered" evidence="3">
    <location>
        <begin position="133"/>
        <end position="182"/>
    </location>
</feature>
<evidence type="ECO:0000256" key="2">
    <source>
        <dbReference type="ARBA" id="ARBA00022737"/>
    </source>
</evidence>
<feature type="region of interest" description="Disordered" evidence="3">
    <location>
        <begin position="14"/>
        <end position="98"/>
    </location>
</feature>